<evidence type="ECO:0000313" key="6">
    <source>
        <dbReference type="Proteomes" id="UP000541352"/>
    </source>
</evidence>
<dbReference type="InterPro" id="IPR000835">
    <property type="entry name" value="HTH_MarR-typ"/>
</dbReference>
<feature type="domain" description="HTH marR-type" evidence="4">
    <location>
        <begin position="7"/>
        <end position="141"/>
    </location>
</feature>
<dbReference type="Gene3D" id="1.10.10.10">
    <property type="entry name" value="Winged helix-like DNA-binding domain superfamily/Winged helix DNA-binding domain"/>
    <property type="match status" value="1"/>
</dbReference>
<organism evidence="5 6">
    <name type="scientific">Runella defluvii</name>
    <dbReference type="NCBI Taxonomy" id="370973"/>
    <lineage>
        <taxon>Bacteria</taxon>
        <taxon>Pseudomonadati</taxon>
        <taxon>Bacteroidota</taxon>
        <taxon>Cytophagia</taxon>
        <taxon>Cytophagales</taxon>
        <taxon>Spirosomataceae</taxon>
        <taxon>Runella</taxon>
    </lineage>
</organism>
<accession>A0A7W6ENM4</accession>
<dbReference type="PANTHER" id="PTHR42756:SF1">
    <property type="entry name" value="TRANSCRIPTIONAL REPRESSOR OF EMRAB OPERON"/>
    <property type="match status" value="1"/>
</dbReference>
<keyword evidence="6" id="KW-1185">Reference proteome</keyword>
<keyword evidence="1" id="KW-0805">Transcription regulation</keyword>
<evidence type="ECO:0000256" key="1">
    <source>
        <dbReference type="ARBA" id="ARBA00023015"/>
    </source>
</evidence>
<dbReference type="PRINTS" id="PR00598">
    <property type="entry name" value="HTHMARR"/>
</dbReference>
<dbReference type="SUPFAM" id="SSF46785">
    <property type="entry name" value="Winged helix' DNA-binding domain"/>
    <property type="match status" value="1"/>
</dbReference>
<dbReference type="EMBL" id="JACIBY010000001">
    <property type="protein sequence ID" value="MBB3836654.1"/>
    <property type="molecule type" value="Genomic_DNA"/>
</dbReference>
<reference evidence="5 6" key="1">
    <citation type="submission" date="2020-08" db="EMBL/GenBank/DDBJ databases">
        <title>Genomic Encyclopedia of Type Strains, Phase IV (KMG-IV): sequencing the most valuable type-strain genomes for metagenomic binning, comparative biology and taxonomic classification.</title>
        <authorList>
            <person name="Goeker M."/>
        </authorList>
    </citation>
    <scope>NUCLEOTIDE SEQUENCE [LARGE SCALE GENOMIC DNA]</scope>
    <source>
        <strain evidence="5 6">DSM 17976</strain>
    </source>
</reference>
<dbReference type="SMART" id="SM00347">
    <property type="entry name" value="HTH_MARR"/>
    <property type="match status" value="1"/>
</dbReference>
<evidence type="ECO:0000256" key="3">
    <source>
        <dbReference type="ARBA" id="ARBA00023163"/>
    </source>
</evidence>
<dbReference type="AlphaFoldDB" id="A0A7W6ENM4"/>
<dbReference type="GO" id="GO:0003677">
    <property type="term" value="F:DNA binding"/>
    <property type="evidence" value="ECO:0007669"/>
    <property type="project" value="UniProtKB-KW"/>
</dbReference>
<dbReference type="RefSeq" id="WP_028526256.1">
    <property type="nucleotide sequence ID" value="NZ_JACIBY010000001.1"/>
</dbReference>
<sequence length="145" mass="17080">MTHPSDSRAYFFKIDTTIKKIRNVLQKRFNEAGFDLTVDQWVLIDHVARNEGISQNTLAELTTKDAPTVTRILDLLVKKDLVERRMSEEDRRKFNIYLKPEGQKTFETVLPVVKEIRRQGWGQLSEEDYGHFVRIMDSIYQNFSD</sequence>
<evidence type="ECO:0000259" key="4">
    <source>
        <dbReference type="PROSITE" id="PS50995"/>
    </source>
</evidence>
<dbReference type="Pfam" id="PF12802">
    <property type="entry name" value="MarR_2"/>
    <property type="match status" value="1"/>
</dbReference>
<dbReference type="GO" id="GO:0003700">
    <property type="term" value="F:DNA-binding transcription factor activity"/>
    <property type="evidence" value="ECO:0007669"/>
    <property type="project" value="InterPro"/>
</dbReference>
<protein>
    <submittedName>
        <fullName evidence="5">DNA-binding MarR family transcriptional regulator</fullName>
    </submittedName>
</protein>
<keyword evidence="2 5" id="KW-0238">DNA-binding</keyword>
<proteinExistence type="predicted"/>
<evidence type="ECO:0000313" key="5">
    <source>
        <dbReference type="EMBL" id="MBB3836654.1"/>
    </source>
</evidence>
<name>A0A7W6ENM4_9BACT</name>
<keyword evidence="3" id="KW-0804">Transcription</keyword>
<dbReference type="PANTHER" id="PTHR42756">
    <property type="entry name" value="TRANSCRIPTIONAL REGULATOR, MARR"/>
    <property type="match status" value="1"/>
</dbReference>
<dbReference type="InterPro" id="IPR036390">
    <property type="entry name" value="WH_DNA-bd_sf"/>
</dbReference>
<dbReference type="Proteomes" id="UP000541352">
    <property type="component" value="Unassembled WGS sequence"/>
</dbReference>
<gene>
    <name evidence="5" type="ORF">FHS57_000636</name>
</gene>
<dbReference type="PROSITE" id="PS50995">
    <property type="entry name" value="HTH_MARR_2"/>
    <property type="match status" value="1"/>
</dbReference>
<dbReference type="InterPro" id="IPR036388">
    <property type="entry name" value="WH-like_DNA-bd_sf"/>
</dbReference>
<evidence type="ECO:0000256" key="2">
    <source>
        <dbReference type="ARBA" id="ARBA00023125"/>
    </source>
</evidence>
<comment type="caution">
    <text evidence="5">The sequence shown here is derived from an EMBL/GenBank/DDBJ whole genome shotgun (WGS) entry which is preliminary data.</text>
</comment>